<comment type="subcellular location">
    <subcellularLocation>
        <location evidence="1">Endoplasmic reticulum membrane</location>
        <topology evidence="1">Single-pass type II membrane protein</topology>
    </subcellularLocation>
</comment>
<organism evidence="12 13">
    <name type="scientific">Aspergillus leporis</name>
    <dbReference type="NCBI Taxonomy" id="41062"/>
    <lineage>
        <taxon>Eukaryota</taxon>
        <taxon>Fungi</taxon>
        <taxon>Dikarya</taxon>
        <taxon>Ascomycota</taxon>
        <taxon>Pezizomycotina</taxon>
        <taxon>Eurotiomycetes</taxon>
        <taxon>Eurotiomycetidae</taxon>
        <taxon>Eurotiales</taxon>
        <taxon>Aspergillaceae</taxon>
        <taxon>Aspergillus</taxon>
        <taxon>Aspergillus subgen. Circumdati</taxon>
    </lineage>
</organism>
<keyword evidence="13" id="KW-1185">Reference proteome</keyword>
<evidence type="ECO:0000313" key="13">
    <source>
        <dbReference type="Proteomes" id="UP000326565"/>
    </source>
</evidence>
<dbReference type="PANTHER" id="PTHR12804:SF0">
    <property type="entry name" value="SIGNAL PEPTIDASE COMPLEX SUBUNIT 3"/>
    <property type="match status" value="1"/>
</dbReference>
<evidence type="ECO:0000256" key="3">
    <source>
        <dbReference type="ARBA" id="ARBA00022692"/>
    </source>
</evidence>
<dbReference type="OrthoDB" id="10261524at2759"/>
<proteinExistence type="inferred from homology"/>
<sequence length="247" mass="26996">MHSTLNRAQAVFGFFTTVALFVAGFAALSVLLFPTDAVKANVSLKDVKVIKGRPHYYSNKKEEYAQMRFDLDTDLTPLFNWNTKQLFVYVYASYSSSSEDSTNLPQSESIIWDTIIPATESPYSVSALRTRFFPSKSSPAKRSTAAKKTKKDTAAPGILRLRNQRAKYQISDITGKMAERSNVTLAVGWNVQPWVGALWWSPGSGTVPRTGGSDGRSKPFEFPALKKKVNAGAGAGAAEGKGQAKKV</sequence>
<keyword evidence="7 9" id="KW-0472">Membrane</keyword>
<feature type="region of interest" description="Disordered" evidence="10">
    <location>
        <begin position="135"/>
        <end position="155"/>
    </location>
</feature>
<comment type="function">
    <text evidence="8">Essential component of the signal peptidase complex (SPC) which catalyzes the cleavage of N-terminal signal sequences from nascent proteins as they are translocated into the lumen of the endoplasmic reticulum. Essential for the SPC catalytic activity, possibly by stabilizing and positioning the active center of the complex close to the lumenal surface. Essential for viability.</text>
</comment>
<comment type="similarity">
    <text evidence="2 9">Belongs to the SPCS3 family.</text>
</comment>
<evidence type="ECO:0000256" key="7">
    <source>
        <dbReference type="ARBA" id="ARBA00023136"/>
    </source>
</evidence>
<keyword evidence="6 11" id="KW-1133">Transmembrane helix</keyword>
<evidence type="ECO:0000256" key="4">
    <source>
        <dbReference type="ARBA" id="ARBA00022824"/>
    </source>
</evidence>
<dbReference type="GO" id="GO:0045047">
    <property type="term" value="P:protein targeting to ER"/>
    <property type="evidence" value="ECO:0007669"/>
    <property type="project" value="TreeGrafter"/>
</dbReference>
<keyword evidence="5" id="KW-0735">Signal-anchor</keyword>
<evidence type="ECO:0000256" key="11">
    <source>
        <dbReference type="SAM" id="Phobius"/>
    </source>
</evidence>
<reference evidence="12 13" key="1">
    <citation type="submission" date="2019-04" db="EMBL/GenBank/DDBJ databases">
        <title>Friends and foes A comparative genomics study of 23 Aspergillus species from section Flavi.</title>
        <authorList>
            <consortium name="DOE Joint Genome Institute"/>
            <person name="Kjaerbolling I."/>
            <person name="Vesth T."/>
            <person name="Frisvad J.C."/>
            <person name="Nybo J.L."/>
            <person name="Theobald S."/>
            <person name="Kildgaard S."/>
            <person name="Isbrandt T."/>
            <person name="Kuo A."/>
            <person name="Sato A."/>
            <person name="Lyhne E.K."/>
            <person name="Kogle M.E."/>
            <person name="Wiebenga A."/>
            <person name="Kun R.S."/>
            <person name="Lubbers R.J."/>
            <person name="Makela M.R."/>
            <person name="Barry K."/>
            <person name="Chovatia M."/>
            <person name="Clum A."/>
            <person name="Daum C."/>
            <person name="Haridas S."/>
            <person name="He G."/>
            <person name="LaButti K."/>
            <person name="Lipzen A."/>
            <person name="Mondo S."/>
            <person name="Riley R."/>
            <person name="Salamov A."/>
            <person name="Simmons B.A."/>
            <person name="Magnuson J.K."/>
            <person name="Henrissat B."/>
            <person name="Mortensen U.H."/>
            <person name="Larsen T.O."/>
            <person name="Devries R.P."/>
            <person name="Grigoriev I.V."/>
            <person name="Machida M."/>
            <person name="Baker S.E."/>
            <person name="Andersen M.R."/>
        </authorList>
    </citation>
    <scope>NUCLEOTIDE SEQUENCE [LARGE SCALE GENOMIC DNA]</scope>
    <source>
        <strain evidence="12 13">CBS 151.66</strain>
    </source>
</reference>
<dbReference type="InterPro" id="IPR007653">
    <property type="entry name" value="SPC3"/>
</dbReference>
<evidence type="ECO:0000256" key="9">
    <source>
        <dbReference type="PIRNR" id="PIRNR016089"/>
    </source>
</evidence>
<evidence type="ECO:0000256" key="5">
    <source>
        <dbReference type="ARBA" id="ARBA00022968"/>
    </source>
</evidence>
<evidence type="ECO:0000256" key="10">
    <source>
        <dbReference type="SAM" id="MobiDB-lite"/>
    </source>
</evidence>
<evidence type="ECO:0000256" key="1">
    <source>
        <dbReference type="ARBA" id="ARBA00004648"/>
    </source>
</evidence>
<name>A0A5N5X5T3_9EURO</name>
<evidence type="ECO:0000256" key="2">
    <source>
        <dbReference type="ARBA" id="ARBA00009289"/>
    </source>
</evidence>
<dbReference type="PANTHER" id="PTHR12804">
    <property type="entry name" value="MICROSOMAL SIGNAL PEPTIDASE 23 KD SUBUNIT SPC22/23"/>
    <property type="match status" value="1"/>
</dbReference>
<dbReference type="Proteomes" id="UP000326565">
    <property type="component" value="Unassembled WGS sequence"/>
</dbReference>
<feature type="transmembrane region" description="Helical" evidence="11">
    <location>
        <begin position="12"/>
        <end position="33"/>
    </location>
</feature>
<evidence type="ECO:0000256" key="6">
    <source>
        <dbReference type="ARBA" id="ARBA00022989"/>
    </source>
</evidence>
<evidence type="ECO:0000313" key="12">
    <source>
        <dbReference type="EMBL" id="KAB8076039.1"/>
    </source>
</evidence>
<dbReference type="Pfam" id="PF04573">
    <property type="entry name" value="SPC22"/>
    <property type="match status" value="2"/>
</dbReference>
<accession>A0A5N5X5T3</accession>
<dbReference type="AlphaFoldDB" id="A0A5N5X5T3"/>
<dbReference type="GO" id="GO:0005787">
    <property type="term" value="C:signal peptidase complex"/>
    <property type="evidence" value="ECO:0007669"/>
    <property type="project" value="UniProtKB-UniRule"/>
</dbReference>
<gene>
    <name evidence="12" type="ORF">BDV29DRAFT_170944</name>
</gene>
<dbReference type="GO" id="GO:0006465">
    <property type="term" value="P:signal peptide processing"/>
    <property type="evidence" value="ECO:0007669"/>
    <property type="project" value="UniProtKB-UniRule"/>
</dbReference>
<keyword evidence="4 9" id="KW-0256">Endoplasmic reticulum</keyword>
<keyword evidence="3 11" id="KW-0812">Transmembrane</keyword>
<protein>
    <recommendedName>
        <fullName evidence="9">Signal peptidase subunit 3</fullName>
    </recommendedName>
</protein>
<dbReference type="EMBL" id="ML732186">
    <property type="protein sequence ID" value="KAB8076039.1"/>
    <property type="molecule type" value="Genomic_DNA"/>
</dbReference>
<evidence type="ECO:0000256" key="8">
    <source>
        <dbReference type="ARBA" id="ARBA00045670"/>
    </source>
</evidence>
<dbReference type="PIRSF" id="PIRSF016089">
    <property type="entry name" value="SPC22"/>
    <property type="match status" value="1"/>
</dbReference>